<feature type="region of interest" description="Disordered" evidence="1">
    <location>
        <begin position="293"/>
        <end position="342"/>
    </location>
</feature>
<feature type="compositionally biased region" description="Pro residues" evidence="1">
    <location>
        <begin position="503"/>
        <end position="514"/>
    </location>
</feature>
<evidence type="ECO:0000313" key="2">
    <source>
        <dbReference type="EMBL" id="CBJ29845.1"/>
    </source>
</evidence>
<organism evidence="2 3">
    <name type="scientific">Ectocarpus siliculosus</name>
    <name type="common">Brown alga</name>
    <name type="synonym">Conferva siliculosa</name>
    <dbReference type="NCBI Taxonomy" id="2880"/>
    <lineage>
        <taxon>Eukaryota</taxon>
        <taxon>Sar</taxon>
        <taxon>Stramenopiles</taxon>
        <taxon>Ochrophyta</taxon>
        <taxon>PX clade</taxon>
        <taxon>Phaeophyceae</taxon>
        <taxon>Ectocarpales</taxon>
        <taxon>Ectocarpaceae</taxon>
        <taxon>Ectocarpus</taxon>
    </lineage>
</organism>
<proteinExistence type="predicted"/>
<gene>
    <name evidence="2" type="ORF">Esi_0163_0018</name>
</gene>
<feature type="compositionally biased region" description="Pro residues" evidence="1">
    <location>
        <begin position="581"/>
        <end position="592"/>
    </location>
</feature>
<keyword evidence="3" id="KW-1185">Reference proteome</keyword>
<feature type="region of interest" description="Disordered" evidence="1">
    <location>
        <begin position="247"/>
        <end position="267"/>
    </location>
</feature>
<sequence length="633" mass="67478">MHLESASGGVSSSIAPVPADGEWAEQVRIKDELISTLRRQLTALGEQPIEEVVTLEEAKKRLREAIDALMAGDASAEMELALEKWDKYVTNHPDHIKEQAAEEQAWEAANEPKNNEALHLMKTFVPPDIFHAGLDGLRGGGLTPALAKRMFDRKVLWLIRAPIGMVSKTHVVELKSKYLANDLDVVESRALHACLPSTFENDADGAKTAWRAGFRKRLKELLDKEAAGQLKPAELRRPVYKDIEKGPFDPDAAAEEQETMRSSAFDASEKPVVGGKLKASAIAVIGDGLGAKLKTGPPPLDPISDTKDGSADVDGMTRSAPNSPASKYRRQSYALSRGQPTTCSMKNMMSELGNRISHRRQSQRRRSSFNGVHDVSQMLRVAFDDPIAEDGRLRRSVDEASSQGSDYDAAIEPTIDPAPLPSTQPSQAGMAVPPSDPKSSVDTKKTSPNPGGQSAPPSMKDMMAELAAKANAREGRSASPLQEGNAGAGNNVGVDSPIVPQSIPQPPATPPPDPKSSVDTKKTSPNPGGKSTPPSMKDMMAELAAKAKAREDRSASPFLEDGNAGAGNNVGADSPIVPQSIPQPPATPPPDPKSSVDTKKTSPNPGGKSTPPSMKDMMAELAAKAKAREERSA</sequence>
<dbReference type="eggNOG" id="ENOG502SRUE">
    <property type="taxonomic scope" value="Eukaryota"/>
</dbReference>
<accession>D7FM20</accession>
<protein>
    <submittedName>
        <fullName evidence="2">Uncharacterized protein</fullName>
    </submittedName>
</protein>
<feature type="compositionally biased region" description="Low complexity" evidence="1">
    <location>
        <begin position="562"/>
        <end position="580"/>
    </location>
</feature>
<dbReference type="Proteomes" id="UP000002630">
    <property type="component" value="Linkage Group LG02"/>
</dbReference>
<dbReference type="InParanoid" id="D7FM20"/>
<evidence type="ECO:0000313" key="3">
    <source>
        <dbReference type="Proteomes" id="UP000002630"/>
    </source>
</evidence>
<feature type="region of interest" description="Disordered" evidence="1">
    <location>
        <begin position="393"/>
        <end position="633"/>
    </location>
</feature>
<dbReference type="OrthoDB" id="206734at2759"/>
<reference evidence="2 3" key="1">
    <citation type="journal article" date="2010" name="Nature">
        <title>The Ectocarpus genome and the independent evolution of multicellularity in brown algae.</title>
        <authorList>
            <person name="Cock J.M."/>
            <person name="Sterck L."/>
            <person name="Rouze P."/>
            <person name="Scornet D."/>
            <person name="Allen A.E."/>
            <person name="Amoutzias G."/>
            <person name="Anthouard V."/>
            <person name="Artiguenave F."/>
            <person name="Aury J.M."/>
            <person name="Badger J.H."/>
            <person name="Beszteri B."/>
            <person name="Billiau K."/>
            <person name="Bonnet E."/>
            <person name="Bothwell J.H."/>
            <person name="Bowler C."/>
            <person name="Boyen C."/>
            <person name="Brownlee C."/>
            <person name="Carrano C.J."/>
            <person name="Charrier B."/>
            <person name="Cho G.Y."/>
            <person name="Coelho S.M."/>
            <person name="Collen J."/>
            <person name="Corre E."/>
            <person name="Da Silva C."/>
            <person name="Delage L."/>
            <person name="Delaroque N."/>
            <person name="Dittami S.M."/>
            <person name="Doulbeau S."/>
            <person name="Elias M."/>
            <person name="Farnham G."/>
            <person name="Gachon C.M."/>
            <person name="Gschloessl B."/>
            <person name="Heesch S."/>
            <person name="Jabbari K."/>
            <person name="Jubin C."/>
            <person name="Kawai H."/>
            <person name="Kimura K."/>
            <person name="Kloareg B."/>
            <person name="Kupper F.C."/>
            <person name="Lang D."/>
            <person name="Le Bail A."/>
            <person name="Leblanc C."/>
            <person name="Lerouge P."/>
            <person name="Lohr M."/>
            <person name="Lopez P.J."/>
            <person name="Martens C."/>
            <person name="Maumus F."/>
            <person name="Michel G."/>
            <person name="Miranda-Saavedra D."/>
            <person name="Morales J."/>
            <person name="Moreau H."/>
            <person name="Motomura T."/>
            <person name="Nagasato C."/>
            <person name="Napoli C.A."/>
            <person name="Nelson D.R."/>
            <person name="Nyvall-Collen P."/>
            <person name="Peters A.F."/>
            <person name="Pommier C."/>
            <person name="Potin P."/>
            <person name="Poulain J."/>
            <person name="Quesneville H."/>
            <person name="Read B."/>
            <person name="Rensing S.A."/>
            <person name="Ritter A."/>
            <person name="Rousvoal S."/>
            <person name="Samanta M."/>
            <person name="Samson G."/>
            <person name="Schroeder D.C."/>
            <person name="Segurens B."/>
            <person name="Strittmatter M."/>
            <person name="Tonon T."/>
            <person name="Tregear J.W."/>
            <person name="Valentin K."/>
            <person name="von Dassow P."/>
            <person name="Yamagishi T."/>
            <person name="Van de Peer Y."/>
            <person name="Wincker P."/>
        </authorList>
    </citation>
    <scope>NUCLEOTIDE SEQUENCE [LARGE SCALE GENOMIC DNA]</scope>
    <source>
        <strain evidence="3">Ec32 / CCAP1310/4</strain>
    </source>
</reference>
<dbReference type="EMBL" id="FN649727">
    <property type="protein sequence ID" value="CBJ29845.1"/>
    <property type="molecule type" value="Genomic_DNA"/>
</dbReference>
<dbReference type="AlphaFoldDB" id="D7FM20"/>
<evidence type="ECO:0000256" key="1">
    <source>
        <dbReference type="SAM" id="MobiDB-lite"/>
    </source>
</evidence>
<feature type="compositionally biased region" description="Low complexity" evidence="1">
    <location>
        <begin position="484"/>
        <end position="502"/>
    </location>
</feature>
<dbReference type="EMBL" id="FN648164">
    <property type="protein sequence ID" value="CBJ29845.1"/>
    <property type="molecule type" value="Genomic_DNA"/>
</dbReference>
<feature type="compositionally biased region" description="Low complexity" evidence="1">
    <location>
        <begin position="614"/>
        <end position="624"/>
    </location>
</feature>
<feature type="compositionally biased region" description="Polar residues" evidence="1">
    <location>
        <begin position="446"/>
        <end position="456"/>
    </location>
</feature>
<name>D7FM20_ECTSI</name>